<dbReference type="GO" id="GO:0016757">
    <property type="term" value="F:glycosyltransferase activity"/>
    <property type="evidence" value="ECO:0007669"/>
    <property type="project" value="InterPro"/>
</dbReference>
<dbReference type="Gene3D" id="1.25.40.10">
    <property type="entry name" value="Tetratricopeptide repeat domain"/>
    <property type="match status" value="1"/>
</dbReference>
<keyword evidence="3" id="KW-0808">Transferase</keyword>
<dbReference type="SUPFAM" id="SSF53756">
    <property type="entry name" value="UDP-Glycosyltransferase/glycogen phosphorylase"/>
    <property type="match status" value="1"/>
</dbReference>
<gene>
    <name evidence="3" type="ORF">C8P66_12543</name>
</gene>
<evidence type="ECO:0000313" key="3">
    <source>
        <dbReference type="EMBL" id="PZW40075.1"/>
    </source>
</evidence>
<dbReference type="InterPro" id="IPR019734">
    <property type="entry name" value="TPR_rpt"/>
</dbReference>
<proteinExistence type="predicted"/>
<dbReference type="InterPro" id="IPR001296">
    <property type="entry name" value="Glyco_trans_1"/>
</dbReference>
<evidence type="ECO:0000313" key="4">
    <source>
        <dbReference type="Proteomes" id="UP000249688"/>
    </source>
</evidence>
<reference evidence="3 4" key="1">
    <citation type="submission" date="2018-06" db="EMBL/GenBank/DDBJ databases">
        <title>Genomic Encyclopedia of Archaeal and Bacterial Type Strains, Phase II (KMG-II): from individual species to whole genera.</title>
        <authorList>
            <person name="Goeker M."/>
        </authorList>
    </citation>
    <scope>NUCLEOTIDE SEQUENCE [LARGE SCALE GENOMIC DNA]</scope>
    <source>
        <strain evidence="3 4">DSM 24525</strain>
    </source>
</reference>
<accession>A0A2W7I4J1</accession>
<dbReference type="CDD" id="cd03809">
    <property type="entry name" value="GT4_MtfB-like"/>
    <property type="match status" value="1"/>
</dbReference>
<dbReference type="PANTHER" id="PTHR46401">
    <property type="entry name" value="GLYCOSYLTRANSFERASE WBBK-RELATED"/>
    <property type="match status" value="1"/>
</dbReference>
<organism evidence="3 4">
    <name type="scientific">Humitalea rosea</name>
    <dbReference type="NCBI Taxonomy" id="990373"/>
    <lineage>
        <taxon>Bacteria</taxon>
        <taxon>Pseudomonadati</taxon>
        <taxon>Pseudomonadota</taxon>
        <taxon>Alphaproteobacteria</taxon>
        <taxon>Acetobacterales</taxon>
        <taxon>Roseomonadaceae</taxon>
        <taxon>Humitalea</taxon>
    </lineage>
</organism>
<keyword evidence="1" id="KW-0802">TPR repeat</keyword>
<dbReference type="Gene3D" id="3.40.50.2000">
    <property type="entry name" value="Glycogen Phosphorylase B"/>
    <property type="match status" value="1"/>
</dbReference>
<dbReference type="SMART" id="SM00028">
    <property type="entry name" value="TPR"/>
    <property type="match status" value="3"/>
</dbReference>
<comment type="caution">
    <text evidence="3">The sequence shown here is derived from an EMBL/GenBank/DDBJ whole genome shotgun (WGS) entry which is preliminary data.</text>
</comment>
<dbReference type="Pfam" id="PF00534">
    <property type="entry name" value="Glycos_transf_1"/>
    <property type="match status" value="1"/>
</dbReference>
<feature type="repeat" description="TPR" evidence="1">
    <location>
        <begin position="84"/>
        <end position="117"/>
    </location>
</feature>
<name>A0A2W7I4J1_9PROT</name>
<evidence type="ECO:0000256" key="1">
    <source>
        <dbReference type="PROSITE-ProRule" id="PRU00339"/>
    </source>
</evidence>
<evidence type="ECO:0000259" key="2">
    <source>
        <dbReference type="Pfam" id="PF00534"/>
    </source>
</evidence>
<dbReference type="SUPFAM" id="SSF48452">
    <property type="entry name" value="TPR-like"/>
    <property type="match status" value="1"/>
</dbReference>
<dbReference type="Pfam" id="PF13181">
    <property type="entry name" value="TPR_8"/>
    <property type="match status" value="2"/>
</dbReference>
<dbReference type="Proteomes" id="UP000249688">
    <property type="component" value="Unassembled WGS sequence"/>
</dbReference>
<protein>
    <submittedName>
        <fullName evidence="3">Glycosyltransferase involved in cell wall biosynthesis</fullName>
    </submittedName>
</protein>
<dbReference type="PANTHER" id="PTHR46401:SF9">
    <property type="entry name" value="MANNOSYLTRANSFERASE A"/>
    <property type="match status" value="1"/>
</dbReference>
<keyword evidence="4" id="KW-1185">Reference proteome</keyword>
<dbReference type="InterPro" id="IPR011990">
    <property type="entry name" value="TPR-like_helical_dom_sf"/>
</dbReference>
<dbReference type="AlphaFoldDB" id="A0A2W7I4J1"/>
<feature type="domain" description="Glycosyl transferase family 1" evidence="2">
    <location>
        <begin position="370"/>
        <end position="498"/>
    </location>
</feature>
<dbReference type="PROSITE" id="PS50005">
    <property type="entry name" value="TPR"/>
    <property type="match status" value="1"/>
</dbReference>
<sequence>MLERVTRVLTAARTAPGRYRQAGDDARELADWPAAAAAYKAHLAEEPEDTAIHVQLGHALKEQGLLTEAFAAYRQATRCDGADADARLQLGRVLRLLGRTEEAVAELSQAVRLNGSEDAVRELMALQEDGLAAEVLEERDAGGAAQTVLFEIGDLFFYLDHHRTLSGIQRVVSNLLENLLALPAAQAEQHRFVISDPIGGGALSLPRDQLRRVIKLALAPPPREPEVQHARLRERIAEMIGMALPLRPVAGQTYIILGAFWANDAGLLQRVRALKTKGLRTGLYLYDLIPLNNSEFCTASLTATFATGLGDVLAGLDFILTISEYVAEEMRALLRQAGLPALPVKAVPLGHVLIPPSKVEVDRADWTDDLAPLRNRRFVLSVCTIEARKNHVYLFHAWRAMIAAGDDVPDLVLVGRPGWMIDDFMSQLRNVDYLDGRIHVLHGVTDADLATLYQSCLFTAFPSFVEGWGLPVGESLSYGTPVAASRATSIPEVGGDFVDYFDPYNLREGLAVFRRLLFEDGYLESRKARIAAHFRMRGWRDVLDDMLAAIDGVSAMAIRPAADCCPRLPAATIFFPGDYFGGSVLKEGITTYIGRPLRLIFTEGWYGCEDHGAWMRNETGLISFVTDEPDQDVMVYLRLCGAPHIAGDMVTVRSIGTSQRSLEGPLRVGLRPDETRILRLRTRTDAGGRVDLELRMDRPARHFQNDPRRFSISLKGLAWALAEDALTRTEVMERLTMDCGGR</sequence>
<dbReference type="EMBL" id="QKYU01000025">
    <property type="protein sequence ID" value="PZW40075.1"/>
    <property type="molecule type" value="Genomic_DNA"/>
</dbReference>